<dbReference type="SMART" id="SM00369">
    <property type="entry name" value="LRR_TYP"/>
    <property type="match status" value="4"/>
</dbReference>
<dbReference type="InterPro" id="IPR001611">
    <property type="entry name" value="Leu-rich_rpt"/>
</dbReference>
<protein>
    <recommendedName>
        <fullName evidence="4">Leucine-rich repeat domain-containing protein</fullName>
    </recommendedName>
</protein>
<dbReference type="InterPro" id="IPR003591">
    <property type="entry name" value="Leu-rich_rpt_typical-subtyp"/>
</dbReference>
<accession>A0A6C0HEE5</accession>
<keyword evidence="2" id="KW-0677">Repeat</keyword>
<dbReference type="Pfam" id="PF00560">
    <property type="entry name" value="LRR_1"/>
    <property type="match status" value="2"/>
</dbReference>
<keyword evidence="1" id="KW-0433">Leucine-rich repeat</keyword>
<sequence length="331" mass="39560">MSIFYGSRLDLTHQPDLSLFTHTEKLHLDRNDIRVLYRELFPPNVKEINISMNRLLSDGLIEHWNDLIEILNLSDNQILDTFFVASWPINLKELYLDNNPLQVCPDNLPNYLETLSMNYCKLKHLYDLPDSIKILYLVYNKIKKMGKLPKSLLFCNLAHNYLTSHTLFSNPLPNLTYLNLSFNNLKWLPNHLPDSLETLIVNNNYLTALPKQLPKNLTMLSVCYNKIQDFTIDWKPRQRLKLLYIRDNCLVKDLTINTHIEKVYQTDNWNELMHVINAQVIQKAFKIYKLKKGIRNWRRFNLFYKELREVAMHPNFVNRWDQVETWNSWKH</sequence>
<dbReference type="SMART" id="SM00364">
    <property type="entry name" value="LRR_BAC"/>
    <property type="match status" value="4"/>
</dbReference>
<evidence type="ECO:0000256" key="1">
    <source>
        <dbReference type="ARBA" id="ARBA00022614"/>
    </source>
</evidence>
<dbReference type="InterPro" id="IPR032675">
    <property type="entry name" value="LRR_dom_sf"/>
</dbReference>
<name>A0A6C0HEE5_9ZZZZ</name>
<dbReference type="GO" id="GO:0031102">
    <property type="term" value="P:neuron projection regeneration"/>
    <property type="evidence" value="ECO:0007669"/>
    <property type="project" value="TreeGrafter"/>
</dbReference>
<evidence type="ECO:0000313" key="3">
    <source>
        <dbReference type="EMBL" id="QHT79001.1"/>
    </source>
</evidence>
<dbReference type="PROSITE" id="PS51450">
    <property type="entry name" value="LRR"/>
    <property type="match status" value="1"/>
</dbReference>
<dbReference type="Gene3D" id="3.80.10.10">
    <property type="entry name" value="Ribonuclease Inhibitor"/>
    <property type="match status" value="1"/>
</dbReference>
<reference evidence="3" key="1">
    <citation type="journal article" date="2020" name="Nature">
        <title>Giant virus diversity and host interactions through global metagenomics.</title>
        <authorList>
            <person name="Schulz F."/>
            <person name="Roux S."/>
            <person name="Paez-Espino D."/>
            <person name="Jungbluth S."/>
            <person name="Walsh D.A."/>
            <person name="Denef V.J."/>
            <person name="McMahon K.D."/>
            <person name="Konstantinidis K.T."/>
            <person name="Eloe-Fadrosh E.A."/>
            <person name="Kyrpides N.C."/>
            <person name="Woyke T."/>
        </authorList>
    </citation>
    <scope>NUCLEOTIDE SEQUENCE</scope>
    <source>
        <strain evidence="3">GVMAG-M-3300023179-97</strain>
    </source>
</reference>
<evidence type="ECO:0008006" key="4">
    <source>
        <dbReference type="Google" id="ProtNLM"/>
    </source>
</evidence>
<dbReference type="PANTHER" id="PTHR47114">
    <property type="match status" value="1"/>
</dbReference>
<dbReference type="EMBL" id="MN739943">
    <property type="protein sequence ID" value="QHT79001.1"/>
    <property type="molecule type" value="Genomic_DNA"/>
</dbReference>
<dbReference type="AlphaFoldDB" id="A0A6C0HEE5"/>
<dbReference type="SUPFAM" id="SSF52058">
    <property type="entry name" value="L domain-like"/>
    <property type="match status" value="1"/>
</dbReference>
<organism evidence="3">
    <name type="scientific">viral metagenome</name>
    <dbReference type="NCBI Taxonomy" id="1070528"/>
    <lineage>
        <taxon>unclassified sequences</taxon>
        <taxon>metagenomes</taxon>
        <taxon>organismal metagenomes</taxon>
    </lineage>
</organism>
<dbReference type="InterPro" id="IPR051071">
    <property type="entry name" value="LRR-bact_E3_ubiq_ligases"/>
</dbReference>
<proteinExistence type="predicted"/>
<dbReference type="PANTHER" id="PTHR47114:SF2">
    <property type="entry name" value="OLIGODENDROCYTE-MYELIN GLYCOPROTEIN"/>
    <property type="match status" value="1"/>
</dbReference>
<evidence type="ECO:0000256" key="2">
    <source>
        <dbReference type="ARBA" id="ARBA00022737"/>
    </source>
</evidence>